<evidence type="ECO:0000256" key="1">
    <source>
        <dbReference type="SAM" id="Phobius"/>
    </source>
</evidence>
<keyword evidence="3" id="KW-0378">Hydrolase</keyword>
<dbReference type="PANTHER" id="PTHR39430">
    <property type="entry name" value="MEMBRANE-ASSOCIATED PROTEASE-RELATED"/>
    <property type="match status" value="1"/>
</dbReference>
<keyword evidence="1" id="KW-0472">Membrane</keyword>
<evidence type="ECO:0000259" key="2">
    <source>
        <dbReference type="Pfam" id="PF02517"/>
    </source>
</evidence>
<dbReference type="Proteomes" id="UP000823863">
    <property type="component" value="Unassembled WGS sequence"/>
</dbReference>
<keyword evidence="3" id="KW-0482">Metalloprotease</keyword>
<dbReference type="InterPro" id="IPR003675">
    <property type="entry name" value="Rce1/LyrA-like_dom"/>
</dbReference>
<keyword evidence="1" id="KW-1133">Transmembrane helix</keyword>
<name>A0A9D2TD24_9FIRM</name>
<keyword evidence="1" id="KW-0812">Transmembrane</keyword>
<organism evidence="3 4">
    <name type="scientific">Candidatus Enterocloster excrementigallinarum</name>
    <dbReference type="NCBI Taxonomy" id="2838558"/>
    <lineage>
        <taxon>Bacteria</taxon>
        <taxon>Bacillati</taxon>
        <taxon>Bacillota</taxon>
        <taxon>Clostridia</taxon>
        <taxon>Lachnospirales</taxon>
        <taxon>Lachnospiraceae</taxon>
        <taxon>Enterocloster</taxon>
    </lineage>
</organism>
<reference evidence="3" key="2">
    <citation type="submission" date="2021-04" db="EMBL/GenBank/DDBJ databases">
        <authorList>
            <person name="Gilroy R."/>
        </authorList>
    </citation>
    <scope>NUCLEOTIDE SEQUENCE</scope>
    <source>
        <strain evidence="3">CHK198-12963</strain>
    </source>
</reference>
<feature type="domain" description="CAAX prenyl protease 2/Lysostaphin resistance protein A-like" evidence="2">
    <location>
        <begin position="155"/>
        <end position="248"/>
    </location>
</feature>
<dbReference type="PANTHER" id="PTHR39430:SF1">
    <property type="entry name" value="PROTEASE"/>
    <property type="match status" value="1"/>
</dbReference>
<feature type="transmembrane region" description="Helical" evidence="1">
    <location>
        <begin position="74"/>
        <end position="99"/>
    </location>
</feature>
<dbReference type="AlphaFoldDB" id="A0A9D2TD24"/>
<dbReference type="GO" id="GO:0004175">
    <property type="term" value="F:endopeptidase activity"/>
    <property type="evidence" value="ECO:0007669"/>
    <property type="project" value="UniProtKB-ARBA"/>
</dbReference>
<comment type="caution">
    <text evidence="3">The sequence shown here is derived from an EMBL/GenBank/DDBJ whole genome shotgun (WGS) entry which is preliminary data.</text>
</comment>
<evidence type="ECO:0000313" key="4">
    <source>
        <dbReference type="Proteomes" id="UP000823863"/>
    </source>
</evidence>
<proteinExistence type="predicted"/>
<feature type="transmembrane region" description="Helical" evidence="1">
    <location>
        <begin position="153"/>
        <end position="170"/>
    </location>
</feature>
<feature type="transmembrane region" description="Helical" evidence="1">
    <location>
        <begin position="21"/>
        <end position="45"/>
    </location>
</feature>
<feature type="transmembrane region" description="Helical" evidence="1">
    <location>
        <begin position="280"/>
        <end position="303"/>
    </location>
</feature>
<evidence type="ECO:0000313" key="3">
    <source>
        <dbReference type="EMBL" id="HJC65950.1"/>
    </source>
</evidence>
<dbReference type="GO" id="GO:0080120">
    <property type="term" value="P:CAAX-box protein maturation"/>
    <property type="evidence" value="ECO:0007669"/>
    <property type="project" value="UniProtKB-ARBA"/>
</dbReference>
<dbReference type="EMBL" id="DWWB01000019">
    <property type="protein sequence ID" value="HJC65950.1"/>
    <property type="molecule type" value="Genomic_DNA"/>
</dbReference>
<feature type="transmembrane region" description="Helical" evidence="1">
    <location>
        <begin position="119"/>
        <end position="141"/>
    </location>
</feature>
<accession>A0A9D2TD24</accession>
<reference evidence="3" key="1">
    <citation type="journal article" date="2021" name="PeerJ">
        <title>Extensive microbial diversity within the chicken gut microbiome revealed by metagenomics and culture.</title>
        <authorList>
            <person name="Gilroy R."/>
            <person name="Ravi A."/>
            <person name="Getino M."/>
            <person name="Pursley I."/>
            <person name="Horton D.L."/>
            <person name="Alikhan N.F."/>
            <person name="Baker D."/>
            <person name="Gharbi K."/>
            <person name="Hall N."/>
            <person name="Watson M."/>
            <person name="Adriaenssens E.M."/>
            <person name="Foster-Nyarko E."/>
            <person name="Jarju S."/>
            <person name="Secka A."/>
            <person name="Antonio M."/>
            <person name="Oren A."/>
            <person name="Chaudhuri R.R."/>
            <person name="La Ragione R."/>
            <person name="Hildebrand F."/>
            <person name="Pallen M.J."/>
        </authorList>
    </citation>
    <scope>NUCLEOTIDE SEQUENCE</scope>
    <source>
        <strain evidence="3">CHK198-12963</strain>
    </source>
</reference>
<gene>
    <name evidence="3" type="ORF">H9931_04415</name>
</gene>
<dbReference type="Pfam" id="PF02517">
    <property type="entry name" value="Rce1-like"/>
    <property type="match status" value="1"/>
</dbReference>
<dbReference type="GO" id="GO:0008237">
    <property type="term" value="F:metallopeptidase activity"/>
    <property type="evidence" value="ECO:0007669"/>
    <property type="project" value="UniProtKB-KW"/>
</dbReference>
<feature type="transmembrane region" description="Helical" evidence="1">
    <location>
        <begin position="237"/>
        <end position="260"/>
    </location>
</feature>
<keyword evidence="3" id="KW-0645">Protease</keyword>
<feature type="transmembrane region" description="Helical" evidence="1">
    <location>
        <begin position="212"/>
        <end position="230"/>
    </location>
</feature>
<protein>
    <submittedName>
        <fullName evidence="3">CPBP family intramembrane metalloprotease</fullName>
    </submittedName>
</protein>
<sequence>MNTIRMFFWDQEGRVRWGYKFLTLVLILELLLPVLLLFVSGFGLAVSLPALRERGIVDAAGILAEEYRETAEEVWTICALSIQNLLLTGLCLLFGRLLLKKKPGQLGFRGGLALGAKELGLGLALGTGLLLAAALLIILFGGARIEVSGQENLSLWLLGYLVLFMLVGLGEETAFRGYAIASMAQTENPTLICCFTGLIFGLAHSANSSFSMMGFVNISLVGILLALLALKTGRLWMAIGFHIAWNFVQGCIVGFTVSGMETKSLFIMENTGSALISGGGFGAEGSILTTVVLAAALGAAVLGRKGLPHEPEKSF</sequence>